<evidence type="ECO:0000256" key="6">
    <source>
        <dbReference type="SAM" id="MobiDB-lite"/>
    </source>
</evidence>
<dbReference type="CDD" id="cd09270">
    <property type="entry name" value="RNase_H2-B"/>
    <property type="match status" value="1"/>
</dbReference>
<evidence type="ECO:0000313" key="9">
    <source>
        <dbReference type="EMBL" id="RMX74762.1"/>
    </source>
</evidence>
<dbReference type="InterPro" id="IPR041195">
    <property type="entry name" value="Rnh202_N"/>
</dbReference>
<evidence type="ECO:0000259" key="7">
    <source>
        <dbReference type="Pfam" id="PF09468"/>
    </source>
</evidence>
<feature type="region of interest" description="Disordered" evidence="6">
    <location>
        <begin position="1"/>
        <end position="43"/>
    </location>
</feature>
<keyword evidence="3" id="KW-0539">Nucleus</keyword>
<gene>
    <name evidence="9" type="ORF">D0869_12276</name>
</gene>
<dbReference type="Pfam" id="PF09468">
    <property type="entry name" value="RNase_H2-Ydr279"/>
    <property type="match status" value="1"/>
</dbReference>
<dbReference type="VEuPathDB" id="FungiDB:BTJ68_08714"/>
<dbReference type="AlphaFoldDB" id="A0A3M6W872"/>
<feature type="domain" description="Rnh202 triple barrel" evidence="8">
    <location>
        <begin position="46"/>
        <end position="141"/>
    </location>
</feature>
<evidence type="ECO:0000313" key="10">
    <source>
        <dbReference type="Proteomes" id="UP000281245"/>
    </source>
</evidence>
<evidence type="ECO:0000256" key="4">
    <source>
        <dbReference type="ARBA" id="ARBA00024778"/>
    </source>
</evidence>
<dbReference type="Pfam" id="PF17745">
    <property type="entry name" value="Ydr279_N"/>
    <property type="match status" value="1"/>
</dbReference>
<dbReference type="GO" id="GO:0006401">
    <property type="term" value="P:RNA catabolic process"/>
    <property type="evidence" value="ECO:0007669"/>
    <property type="project" value="TreeGrafter"/>
</dbReference>
<feature type="compositionally biased region" description="Low complexity" evidence="6">
    <location>
        <begin position="286"/>
        <end position="320"/>
    </location>
</feature>
<organism evidence="9 10">
    <name type="scientific">Hortaea werneckii</name>
    <name type="common">Black yeast</name>
    <name type="synonym">Cladosporium werneckii</name>
    <dbReference type="NCBI Taxonomy" id="91943"/>
    <lineage>
        <taxon>Eukaryota</taxon>
        <taxon>Fungi</taxon>
        <taxon>Dikarya</taxon>
        <taxon>Ascomycota</taxon>
        <taxon>Pezizomycotina</taxon>
        <taxon>Dothideomycetes</taxon>
        <taxon>Dothideomycetidae</taxon>
        <taxon>Mycosphaerellales</taxon>
        <taxon>Teratosphaeriaceae</taxon>
        <taxon>Hortaea</taxon>
    </lineage>
</organism>
<dbReference type="OrthoDB" id="29098at2759"/>
<feature type="region of interest" description="Disordered" evidence="6">
    <location>
        <begin position="404"/>
        <end position="442"/>
    </location>
</feature>
<sequence length="461" mass="51231">MNDTMPPKTRSRKPANSKSESHPEESLPAQLRTLEPSETNPPLVFVLPESASPESRILTLPNPSTSAPTRYLVDPTRPSFYEFTQISAPKQACRSWLLAPTWESEEENKKDDQTMVEEIRDVDDDGFVLQKPDLFIATPIDPLFLLLPVLWPGPEKQREAGEQDWGTLHDRLFLSAEEDAGKQYAHLQQLIKGAEGGRGSAVEKMLEERMKKVCKVIDMGDGEDLSFSLDLTMLGKELFAKAERMVEIGLPASMEEKFVAKALEMPELSVKREESGVSIAEDAAPGAEESQESTGQSTETSQQTTTSGSSEATADTAATSVPETQSKDQQQNQQVRYLLRLRTALHFITHSYLPVNLRTSLTPHLHQTTHVDFGPLDTHLQHINQVKADAQALRSISDNISRKRGTLDDDEAVEKAQAKKQKKEEEEAKKKSMSVGVKRLAKADTSGMKKMTSFFTKAGKK</sequence>
<evidence type="ECO:0000256" key="1">
    <source>
        <dbReference type="ARBA" id="ARBA00004123"/>
    </source>
</evidence>
<dbReference type="Gene3D" id="2.20.25.530">
    <property type="match status" value="1"/>
</dbReference>
<dbReference type="GO" id="GO:0005654">
    <property type="term" value="C:nucleoplasm"/>
    <property type="evidence" value="ECO:0007669"/>
    <property type="project" value="TreeGrafter"/>
</dbReference>
<dbReference type="InterPro" id="IPR040456">
    <property type="entry name" value="RNase_H2_suB"/>
</dbReference>
<dbReference type="PANTHER" id="PTHR13383">
    <property type="entry name" value="RIBONUCLEASE H2 SUBUNIT B"/>
    <property type="match status" value="1"/>
</dbReference>
<comment type="subcellular location">
    <subcellularLocation>
        <location evidence="1">Nucleus</location>
    </subcellularLocation>
</comment>
<feature type="compositionally biased region" description="Basic and acidic residues" evidence="6">
    <location>
        <begin position="413"/>
        <end position="430"/>
    </location>
</feature>
<accession>A0A3M6W872</accession>
<evidence type="ECO:0000256" key="3">
    <source>
        <dbReference type="ARBA" id="ARBA00023242"/>
    </source>
</evidence>
<dbReference type="EMBL" id="QWIJ01001448">
    <property type="protein sequence ID" value="RMX74762.1"/>
    <property type="molecule type" value="Genomic_DNA"/>
</dbReference>
<evidence type="ECO:0000259" key="8">
    <source>
        <dbReference type="Pfam" id="PF17745"/>
    </source>
</evidence>
<dbReference type="GO" id="GO:0032299">
    <property type="term" value="C:ribonuclease H2 complex"/>
    <property type="evidence" value="ECO:0007669"/>
    <property type="project" value="InterPro"/>
</dbReference>
<proteinExistence type="predicted"/>
<evidence type="ECO:0000256" key="2">
    <source>
        <dbReference type="ARBA" id="ARBA00019062"/>
    </source>
</evidence>
<comment type="function">
    <text evidence="4">Non catalytic subunit of RNase H2, an endonuclease that specifically degrades the RNA of RNA:DNA hybrids. Participates in DNA replication, possibly by mediating the removal of lagging-strand Okazaki fragment RNA primers during DNA replication. Mediates the excision of single ribonucleotides from DNA:RNA duplexes.</text>
</comment>
<reference evidence="9 10" key="1">
    <citation type="journal article" date="2018" name="BMC Genomics">
        <title>Genomic evidence for intraspecific hybridization in a clonal and extremely halotolerant yeast.</title>
        <authorList>
            <person name="Gostincar C."/>
            <person name="Stajich J.E."/>
            <person name="Zupancic J."/>
            <person name="Zalar P."/>
            <person name="Gunde-Cimerman N."/>
        </authorList>
    </citation>
    <scope>NUCLEOTIDE SEQUENCE [LARGE SCALE GENOMIC DNA]</scope>
    <source>
        <strain evidence="9 10">EXF-6656</strain>
    </source>
</reference>
<feature type="compositionally biased region" description="Polar residues" evidence="6">
    <location>
        <begin position="321"/>
        <end position="331"/>
    </location>
</feature>
<comment type="caution">
    <text evidence="9">The sequence shown here is derived from an EMBL/GenBank/DDBJ whole genome shotgun (WGS) entry which is preliminary data.</text>
</comment>
<evidence type="ECO:0000256" key="5">
    <source>
        <dbReference type="ARBA" id="ARBA00033464"/>
    </source>
</evidence>
<dbReference type="Gene3D" id="1.10.20.120">
    <property type="match status" value="1"/>
</dbReference>
<name>A0A3M6W872_HORWE</name>
<dbReference type="PANTHER" id="PTHR13383:SF11">
    <property type="entry name" value="RIBONUCLEASE H2 SUBUNIT B"/>
    <property type="match status" value="1"/>
</dbReference>
<feature type="region of interest" description="Disordered" evidence="6">
    <location>
        <begin position="270"/>
        <end position="331"/>
    </location>
</feature>
<feature type="domain" description="Ribonuclease H2 subunit B wHTH" evidence="7">
    <location>
        <begin position="144"/>
        <end position="361"/>
    </location>
</feature>
<dbReference type="Proteomes" id="UP000281245">
    <property type="component" value="Unassembled WGS sequence"/>
</dbReference>
<dbReference type="InterPro" id="IPR019024">
    <property type="entry name" value="RNase_H2_suB_wHTH"/>
</dbReference>
<protein>
    <recommendedName>
        <fullName evidence="2">Ribonuclease H2 subunit B</fullName>
    </recommendedName>
    <alternativeName>
        <fullName evidence="5">Ribonuclease HI subunit B</fullName>
    </alternativeName>
</protein>